<accession>A0AAD9XG29</accession>
<sequence>MYNRIYAKRWDEAFESNSHVALIYLQSKANSKTNFYCKFNTDEKDSREKLFEFIPQINRAFIRLRNNFFGDEYVSKCKSPVILSHMKPLEEHASSVYTYQNYLDVDEQIMNESKYTHIALDEEDNCRVYHLSDMNFLIRK</sequence>
<proteinExistence type="predicted"/>
<reference evidence="1" key="1">
    <citation type="journal article" date="2023" name="Plant J.">
        <title>Genome sequences and population genomics provide insights into the demographic history, inbreeding, and mutation load of two 'living fossil' tree species of Dipteronia.</title>
        <authorList>
            <person name="Feng Y."/>
            <person name="Comes H.P."/>
            <person name="Chen J."/>
            <person name="Zhu S."/>
            <person name="Lu R."/>
            <person name="Zhang X."/>
            <person name="Li P."/>
            <person name="Qiu J."/>
            <person name="Olsen K.M."/>
            <person name="Qiu Y."/>
        </authorList>
    </citation>
    <scope>NUCLEOTIDE SEQUENCE</scope>
    <source>
        <strain evidence="1">KIB01</strain>
    </source>
</reference>
<gene>
    <name evidence="1" type="ORF">Ddye_005317</name>
</gene>
<comment type="caution">
    <text evidence="1">The sequence shown here is derived from an EMBL/GenBank/DDBJ whole genome shotgun (WGS) entry which is preliminary data.</text>
</comment>
<organism evidence="1 2">
    <name type="scientific">Dipteronia dyeriana</name>
    <dbReference type="NCBI Taxonomy" id="168575"/>
    <lineage>
        <taxon>Eukaryota</taxon>
        <taxon>Viridiplantae</taxon>
        <taxon>Streptophyta</taxon>
        <taxon>Embryophyta</taxon>
        <taxon>Tracheophyta</taxon>
        <taxon>Spermatophyta</taxon>
        <taxon>Magnoliopsida</taxon>
        <taxon>eudicotyledons</taxon>
        <taxon>Gunneridae</taxon>
        <taxon>Pentapetalae</taxon>
        <taxon>rosids</taxon>
        <taxon>malvids</taxon>
        <taxon>Sapindales</taxon>
        <taxon>Sapindaceae</taxon>
        <taxon>Hippocastanoideae</taxon>
        <taxon>Acereae</taxon>
        <taxon>Dipteronia</taxon>
    </lineage>
</organism>
<dbReference type="Proteomes" id="UP001280121">
    <property type="component" value="Unassembled WGS sequence"/>
</dbReference>
<name>A0AAD9XG29_9ROSI</name>
<evidence type="ECO:0000313" key="2">
    <source>
        <dbReference type="Proteomes" id="UP001280121"/>
    </source>
</evidence>
<dbReference type="EMBL" id="JANJYI010000002">
    <property type="protein sequence ID" value="KAK2658784.1"/>
    <property type="molecule type" value="Genomic_DNA"/>
</dbReference>
<keyword evidence="2" id="KW-1185">Reference proteome</keyword>
<dbReference type="AlphaFoldDB" id="A0AAD9XG29"/>
<evidence type="ECO:0000313" key="1">
    <source>
        <dbReference type="EMBL" id="KAK2658784.1"/>
    </source>
</evidence>
<protein>
    <submittedName>
        <fullName evidence="1">Uncharacterized protein</fullName>
    </submittedName>
</protein>